<dbReference type="RefSeq" id="WP_083965589.1">
    <property type="nucleotide sequence ID" value="NZ_CP015249.1"/>
</dbReference>
<comment type="cofactor">
    <cofactor evidence="8">
        <name>S-adenosyl-L-methionine</name>
        <dbReference type="ChEBI" id="CHEBI:59789"/>
    </cofactor>
    <text evidence="8">Binds 1 S-adenosyl-L-methionine per subunit.</text>
</comment>
<comment type="subunit">
    <text evidence="8">Homodimer.</text>
</comment>
<organism evidence="10 11">
    <name type="scientific">Dokdonella koreensis DS-123</name>
    <dbReference type="NCBI Taxonomy" id="1300342"/>
    <lineage>
        <taxon>Bacteria</taxon>
        <taxon>Pseudomonadati</taxon>
        <taxon>Pseudomonadota</taxon>
        <taxon>Gammaproteobacteria</taxon>
        <taxon>Lysobacterales</taxon>
        <taxon>Rhodanobacteraceae</taxon>
        <taxon>Dokdonella</taxon>
    </lineage>
</organism>
<keyword evidence="8" id="KW-0671">Queuosine biosynthesis</keyword>
<proteinExistence type="inferred from homology"/>
<dbReference type="GO" id="GO:0051539">
    <property type="term" value="F:4 iron, 4 sulfur cluster binding"/>
    <property type="evidence" value="ECO:0007669"/>
    <property type="project" value="UniProtKB-UniRule"/>
</dbReference>
<dbReference type="SFLD" id="SFLDS00029">
    <property type="entry name" value="Radical_SAM"/>
    <property type="match status" value="1"/>
</dbReference>
<dbReference type="PIRSF" id="PIRSF000370">
    <property type="entry name" value="QueE"/>
    <property type="match status" value="1"/>
</dbReference>
<feature type="binding site" evidence="8">
    <location>
        <position position="58"/>
    </location>
    <ligand>
        <name>[4Fe-4S] cluster</name>
        <dbReference type="ChEBI" id="CHEBI:49883"/>
        <note>4Fe-4S-S-AdoMet</note>
    </ligand>
</feature>
<dbReference type="InterPro" id="IPR007197">
    <property type="entry name" value="rSAM"/>
</dbReference>
<evidence type="ECO:0000256" key="1">
    <source>
        <dbReference type="ARBA" id="ARBA00022485"/>
    </source>
</evidence>
<keyword evidence="1 8" id="KW-0004">4Fe-4S</keyword>
<dbReference type="AlphaFoldDB" id="A0A160DXG5"/>
<feature type="binding site" evidence="8">
    <location>
        <position position="62"/>
    </location>
    <ligand>
        <name>[4Fe-4S] cluster</name>
        <dbReference type="ChEBI" id="CHEBI:49883"/>
        <note>4Fe-4S-S-AdoMet</note>
    </ligand>
</feature>
<comment type="pathway">
    <text evidence="8">Purine metabolism; 7-cyano-7-deazaguanine biosynthesis.</text>
</comment>
<dbReference type="GO" id="GO:1904047">
    <property type="term" value="F:S-adenosyl-L-methionine binding"/>
    <property type="evidence" value="ECO:0007669"/>
    <property type="project" value="UniProtKB-UniRule"/>
</dbReference>
<dbReference type="EC" id="4.3.99.3" evidence="8"/>
<evidence type="ECO:0000256" key="4">
    <source>
        <dbReference type="ARBA" id="ARBA00022842"/>
    </source>
</evidence>
<keyword evidence="7 8" id="KW-0456">Lyase</keyword>
<evidence type="ECO:0000256" key="2">
    <source>
        <dbReference type="ARBA" id="ARBA00022691"/>
    </source>
</evidence>
<evidence type="ECO:0000256" key="3">
    <source>
        <dbReference type="ARBA" id="ARBA00022723"/>
    </source>
</evidence>
<feature type="binding site" evidence="8">
    <location>
        <position position="97"/>
    </location>
    <ligand>
        <name>substrate</name>
    </ligand>
</feature>
<evidence type="ECO:0000256" key="7">
    <source>
        <dbReference type="ARBA" id="ARBA00023239"/>
    </source>
</evidence>
<dbReference type="PROSITE" id="PS51918">
    <property type="entry name" value="RADICAL_SAM"/>
    <property type="match status" value="1"/>
</dbReference>
<evidence type="ECO:0000256" key="5">
    <source>
        <dbReference type="ARBA" id="ARBA00023004"/>
    </source>
</evidence>
<dbReference type="STRING" id="1300342.I596_2988"/>
<evidence type="ECO:0000313" key="10">
    <source>
        <dbReference type="EMBL" id="ANB18981.1"/>
    </source>
</evidence>
<sequence>MPIRPLPREHGDIATSNAALIAGKPRPERLRITEIFHSIQGEADAAGWPTVFVRLTGCPLRCTWCDTAYAFHGGTWWTIDAILADVARHGARHICVTGGEPLAQKRCLMLLTRLCDAGYEVSLETSGAIDVGAVDARVRKVLDLKAPGSGEDARNRWDNLRFLSPSDQVKFVLAGRADYEWARDVVGRHRLGQRCMVLFSPVHGSLDPRDLAEWILADRLPVRFQLQLHKILWGEESGH</sequence>
<dbReference type="UniPathway" id="UPA00391"/>
<keyword evidence="3 8" id="KW-0479">Metal-binding</keyword>
<keyword evidence="2 8" id="KW-0949">S-adenosyl-L-methionine</keyword>
<protein>
    <recommendedName>
        <fullName evidence="8">7-carboxy-7-deazaguanine synthase</fullName>
        <shortName evidence="8">CDG synthase</shortName>
        <ecNumber evidence="8">4.3.99.3</ecNumber>
    </recommendedName>
    <alternativeName>
        <fullName evidence="8">Queuosine biosynthesis protein QueE</fullName>
    </alternativeName>
</protein>
<dbReference type="PANTHER" id="PTHR42836:SF1">
    <property type="entry name" value="7-CARBOXY-7-DEAZAGUANINE SYNTHASE"/>
    <property type="match status" value="1"/>
</dbReference>
<evidence type="ECO:0000259" key="9">
    <source>
        <dbReference type="PROSITE" id="PS51918"/>
    </source>
</evidence>
<gene>
    <name evidence="8" type="primary">queE</name>
    <name evidence="10" type="ORF">I596_2988</name>
</gene>
<dbReference type="InterPro" id="IPR024924">
    <property type="entry name" value="7-CO-7-deazaguanine_synth-like"/>
</dbReference>
<comment type="catalytic activity">
    <reaction evidence="8">
        <text>6-carboxy-5,6,7,8-tetrahydropterin + H(+) = 7-carboxy-7-carbaguanine + NH4(+)</text>
        <dbReference type="Rhea" id="RHEA:27974"/>
        <dbReference type="ChEBI" id="CHEBI:15378"/>
        <dbReference type="ChEBI" id="CHEBI:28938"/>
        <dbReference type="ChEBI" id="CHEBI:61032"/>
        <dbReference type="ChEBI" id="CHEBI:61036"/>
        <dbReference type="EC" id="4.3.99.3"/>
    </reaction>
</comment>
<evidence type="ECO:0000256" key="6">
    <source>
        <dbReference type="ARBA" id="ARBA00023014"/>
    </source>
</evidence>
<keyword evidence="6 8" id="KW-0411">Iron-sulfur</keyword>
<dbReference type="Proteomes" id="UP000076830">
    <property type="component" value="Chromosome"/>
</dbReference>
<feature type="binding site" evidence="8">
    <location>
        <begin position="39"/>
        <end position="41"/>
    </location>
    <ligand>
        <name>substrate</name>
    </ligand>
</feature>
<dbReference type="PATRIC" id="fig|1300342.3.peg.2915"/>
<dbReference type="EMBL" id="CP015249">
    <property type="protein sequence ID" value="ANB18981.1"/>
    <property type="molecule type" value="Genomic_DNA"/>
</dbReference>
<comment type="similarity">
    <text evidence="8">Belongs to the radical SAM superfamily. 7-carboxy-7-deazaguanine synthase family.</text>
</comment>
<dbReference type="NCBIfam" id="TIGR04349">
    <property type="entry name" value="rSAM_QueE_gams"/>
    <property type="match status" value="1"/>
</dbReference>
<dbReference type="InterPro" id="IPR013785">
    <property type="entry name" value="Aldolase_TIM"/>
</dbReference>
<feature type="domain" description="Radical SAM core" evidence="9">
    <location>
        <begin position="45"/>
        <end position="235"/>
    </location>
</feature>
<dbReference type="GO" id="GO:0008616">
    <property type="term" value="P:tRNA queuosine(34) biosynthetic process"/>
    <property type="evidence" value="ECO:0007669"/>
    <property type="project" value="UniProtKB-UniRule"/>
</dbReference>
<feature type="binding site" evidence="8">
    <location>
        <position position="65"/>
    </location>
    <ligand>
        <name>[4Fe-4S] cluster</name>
        <dbReference type="ChEBI" id="CHEBI:49883"/>
        <note>4Fe-4S-S-AdoMet</note>
    </ligand>
</feature>
<dbReference type="PANTHER" id="PTHR42836">
    <property type="entry name" value="7-CARBOXY-7-DEAZAGUANINE SYNTHASE"/>
    <property type="match status" value="1"/>
</dbReference>
<comment type="caution">
    <text evidence="8">Lacks conserved residue(s) required for the propagation of feature annotation.</text>
</comment>
<accession>A0A160DXG5</accession>
<dbReference type="HAMAP" id="MF_00917">
    <property type="entry name" value="QueE"/>
    <property type="match status" value="1"/>
</dbReference>
<name>A0A160DXG5_9GAMM</name>
<dbReference type="SUPFAM" id="SSF102114">
    <property type="entry name" value="Radical SAM enzymes"/>
    <property type="match status" value="1"/>
</dbReference>
<dbReference type="Gene3D" id="3.20.20.70">
    <property type="entry name" value="Aldolase class I"/>
    <property type="match status" value="1"/>
</dbReference>
<comment type="cofactor">
    <cofactor evidence="8">
        <name>[4Fe-4S] cluster</name>
        <dbReference type="ChEBI" id="CHEBI:49883"/>
    </cofactor>
    <text evidence="8">Binds 1 [4Fe-4S] cluster. The cluster is coordinated with 3 cysteines and an exchangeable S-adenosyl-L-methionine.</text>
</comment>
<keyword evidence="11" id="KW-1185">Reference proteome</keyword>
<comment type="cofactor">
    <cofactor evidence="8">
        <name>Mg(2+)</name>
        <dbReference type="ChEBI" id="CHEBI:18420"/>
    </cofactor>
</comment>
<dbReference type="OrthoDB" id="9792276at2"/>
<dbReference type="InterPro" id="IPR058240">
    <property type="entry name" value="rSAM_sf"/>
</dbReference>
<dbReference type="GO" id="GO:0016840">
    <property type="term" value="F:carbon-nitrogen lyase activity"/>
    <property type="evidence" value="ECO:0007669"/>
    <property type="project" value="UniProtKB-UniRule"/>
</dbReference>
<reference evidence="10 11" key="1">
    <citation type="submission" date="2016-04" db="EMBL/GenBank/DDBJ databases">
        <title>Complete genome sequence of Dokdonella koreensis DS-123T.</title>
        <authorList>
            <person name="Kim J.F."/>
            <person name="Lee H."/>
            <person name="Kwak M.-J."/>
        </authorList>
    </citation>
    <scope>NUCLEOTIDE SEQUENCE [LARGE SCALE GENOMIC DNA]</scope>
    <source>
        <strain evidence="10 11">DS-123</strain>
    </source>
</reference>
<comment type="function">
    <text evidence="8">Catalyzes the complex heterocyclic radical-mediated conversion of 6-carboxy-5,6,7,8-tetrahydropterin (CPH4) to 7-carboxy-7-deazaguanine (CDG), a step common to the biosynthetic pathways of all 7-deazapurine-containing compounds.</text>
</comment>
<dbReference type="Pfam" id="PF04055">
    <property type="entry name" value="Radical_SAM"/>
    <property type="match status" value="1"/>
</dbReference>
<evidence type="ECO:0000313" key="11">
    <source>
        <dbReference type="Proteomes" id="UP000076830"/>
    </source>
</evidence>
<feature type="binding site" evidence="8">
    <location>
        <begin position="64"/>
        <end position="66"/>
    </location>
    <ligand>
        <name>S-adenosyl-L-methionine</name>
        <dbReference type="ChEBI" id="CHEBI:59789"/>
    </ligand>
</feature>
<feature type="binding site" evidence="8">
    <location>
        <position position="99"/>
    </location>
    <ligand>
        <name>S-adenosyl-L-methionine</name>
        <dbReference type="ChEBI" id="CHEBI:59789"/>
    </ligand>
</feature>
<dbReference type="CDD" id="cd01335">
    <property type="entry name" value="Radical_SAM"/>
    <property type="match status" value="1"/>
</dbReference>
<keyword evidence="5 8" id="KW-0408">Iron</keyword>
<feature type="binding site" evidence="8">
    <location>
        <position position="67"/>
    </location>
    <ligand>
        <name>Mg(2+)</name>
        <dbReference type="ChEBI" id="CHEBI:18420"/>
    </ligand>
</feature>
<keyword evidence="4 8" id="KW-0460">Magnesium</keyword>
<dbReference type="InterPro" id="IPR027621">
    <property type="entry name" value="rSAM_QueE_gams"/>
</dbReference>
<dbReference type="GO" id="GO:0000287">
    <property type="term" value="F:magnesium ion binding"/>
    <property type="evidence" value="ECO:0007669"/>
    <property type="project" value="UniProtKB-UniRule"/>
</dbReference>
<feature type="binding site" evidence="8">
    <location>
        <position position="54"/>
    </location>
    <ligand>
        <name>substrate</name>
    </ligand>
</feature>
<evidence type="ECO:0000256" key="8">
    <source>
        <dbReference type="HAMAP-Rule" id="MF_00917"/>
    </source>
</evidence>
<dbReference type="KEGG" id="dko:I596_2988"/>